<comment type="caution">
    <text evidence="3">The sequence shown here is derived from an EMBL/GenBank/DDBJ whole genome shotgun (WGS) entry which is preliminary data.</text>
</comment>
<feature type="region of interest" description="Disordered" evidence="2">
    <location>
        <begin position="266"/>
        <end position="345"/>
    </location>
</feature>
<evidence type="ECO:0000313" key="4">
    <source>
        <dbReference type="Proteomes" id="UP000288725"/>
    </source>
</evidence>
<dbReference type="GO" id="GO:0007052">
    <property type="term" value="P:mitotic spindle organization"/>
    <property type="evidence" value="ECO:0007669"/>
    <property type="project" value="InterPro"/>
</dbReference>
<feature type="region of interest" description="Disordered" evidence="2">
    <location>
        <begin position="458"/>
        <end position="519"/>
    </location>
</feature>
<dbReference type="AlphaFoldDB" id="A0A366NM57"/>
<dbReference type="Proteomes" id="UP000288725">
    <property type="component" value="Unassembled WGS sequence"/>
</dbReference>
<feature type="coiled-coil region" evidence="1">
    <location>
        <begin position="550"/>
        <end position="577"/>
    </location>
</feature>
<sequence length="770" mass="84611">MASPLSPAKPSSLNIATPPTIRRYHQSRYEVQAYTEQSTTTATTTTTAAPSTSSPNGIDIDIDIDASSSSTIHATAAVEDSPLQQKQQHKQQLRFGKENNMSPPKQRHSRIMSGNELSPLKILTTGEPNPERQFSPARGSRKSLMSPDKRFPVRVSNPISETADKSPSDAAAEHPDMRERTMSLDDALRSNKGLSHAIDIFEDDTVDDFGRAHDTSPGATDRLDRDDHGDDTEVHHEVTYDDSVGPDDTMTSTFSAFSAVPNLTTFARLGNSPPKTNGLDDGMTPRGRPGPSPARSQRPMSYHPDSSGNTTNLLMDFTEHQRHPGKSPGKRFTTGTGSTVPATPARQMGNLLDFDIPPLPTPRSIPTITPRELESLKSSFLSEISSLKASLSGKEAEALALKTAVGDAEKRVGECMEQVREMSSEKEHLAAEKEGWEKRSREMETVLRSVKEEIVRSQRETEELEYKLSESEARREAAENMAQEAESKLAGMRAGRASEDNARSDKSRSPGAKDASKEVEMAVERVARELHALYKSKHETKVTALKKSYEGRWEKRVRDLETRLEDVSEENERLRLGRDATMTRVDPAEQAAEEERKAQAVRDAAQIRHLGAEVDKLEAMMHTIRDDNSELRTLLEQERVEKGELVQLAEEMMSMQSFVAAEKQKTQPKPQEPAPRPDRTPVRTPAKARTPGPAVRMPQPDGFRSSVTRASGLKAPGSSIVMPGRSAGAANHERTRSGAAGLPRPGSGFGARSGIMSSIEKMGNYRGRAE</sequence>
<feature type="region of interest" description="Disordered" evidence="2">
    <location>
        <begin position="578"/>
        <end position="600"/>
    </location>
</feature>
<keyword evidence="1" id="KW-0175">Coiled coil</keyword>
<feature type="region of interest" description="Disordered" evidence="2">
    <location>
        <begin position="660"/>
        <end position="770"/>
    </location>
</feature>
<dbReference type="InterPro" id="IPR039915">
    <property type="entry name" value="TACC"/>
</dbReference>
<feature type="compositionally biased region" description="Basic and acidic residues" evidence="2">
    <location>
        <begin position="496"/>
        <end position="508"/>
    </location>
</feature>
<feature type="region of interest" description="Disordered" evidence="2">
    <location>
        <begin position="207"/>
        <end position="233"/>
    </location>
</feature>
<dbReference type="InterPro" id="IPR024312">
    <property type="entry name" value="TACC_fungi"/>
</dbReference>
<accession>A0A366NM57</accession>
<feature type="region of interest" description="Disordered" evidence="2">
    <location>
        <begin position="1"/>
        <end position="21"/>
    </location>
</feature>
<dbReference type="Pfam" id="PF12709">
    <property type="entry name" value="Fungal_TACC"/>
    <property type="match status" value="1"/>
</dbReference>
<name>A0A366NM57_VERDA</name>
<feature type="compositionally biased region" description="Low complexity" evidence="2">
    <location>
        <begin position="38"/>
        <end position="77"/>
    </location>
</feature>
<dbReference type="GO" id="GO:0005737">
    <property type="term" value="C:cytoplasm"/>
    <property type="evidence" value="ECO:0007669"/>
    <property type="project" value="TreeGrafter"/>
</dbReference>
<feature type="region of interest" description="Disordered" evidence="2">
    <location>
        <begin position="419"/>
        <end position="440"/>
    </location>
</feature>
<evidence type="ECO:0000256" key="1">
    <source>
        <dbReference type="SAM" id="Coils"/>
    </source>
</evidence>
<proteinExistence type="predicted"/>
<feature type="compositionally biased region" description="Basic and acidic residues" evidence="2">
    <location>
        <begin position="458"/>
        <end position="478"/>
    </location>
</feature>
<dbReference type="PANTHER" id="PTHR13924">
    <property type="entry name" value="TRANSFORMING ACIDIC COILED-COIL CONTAINING PROTEIN 1/2"/>
    <property type="match status" value="1"/>
</dbReference>
<evidence type="ECO:0000256" key="2">
    <source>
        <dbReference type="SAM" id="MobiDB-lite"/>
    </source>
</evidence>
<feature type="compositionally biased region" description="Low complexity" evidence="2">
    <location>
        <begin position="285"/>
        <end position="299"/>
    </location>
</feature>
<feature type="compositionally biased region" description="Low complexity" evidence="2">
    <location>
        <begin position="1"/>
        <end position="13"/>
    </location>
</feature>
<dbReference type="PANTHER" id="PTHR13924:SF10">
    <property type="entry name" value="TRANSFORMING ACIDIC COILED-COIL PROTEIN, ISOFORM K"/>
    <property type="match status" value="1"/>
</dbReference>
<reference evidence="3 4" key="1">
    <citation type="submission" date="2018-12" db="EMBL/GenBank/DDBJ databases">
        <title>Genome of Verticillium dahliae isolate Getta Getta.</title>
        <authorList>
            <person name="Gardiner D.M."/>
        </authorList>
    </citation>
    <scope>NUCLEOTIDE SEQUENCE [LARGE SCALE GENOMIC DNA]</scope>
    <source>
        <strain evidence="3 4">Getta Getta</strain>
    </source>
</reference>
<gene>
    <name evidence="3" type="ORF">VDGE_08588</name>
</gene>
<protein>
    <submittedName>
        <fullName evidence="3">Uncharacterized protein</fullName>
    </submittedName>
</protein>
<evidence type="ECO:0000313" key="3">
    <source>
        <dbReference type="EMBL" id="RXG48286.1"/>
    </source>
</evidence>
<feature type="compositionally biased region" description="Basic and acidic residues" evidence="2">
    <location>
        <begin position="162"/>
        <end position="179"/>
    </location>
</feature>
<feature type="compositionally biased region" description="Polar residues" evidence="2">
    <location>
        <begin position="304"/>
        <end position="313"/>
    </location>
</feature>
<dbReference type="EMBL" id="RSDZ01000030">
    <property type="protein sequence ID" value="RXG48286.1"/>
    <property type="molecule type" value="Genomic_DNA"/>
</dbReference>
<feature type="region of interest" description="Disordered" evidence="2">
    <location>
        <begin position="33"/>
        <end position="179"/>
    </location>
</feature>
<dbReference type="SMR" id="A0A366NM57"/>
<organism evidence="3 4">
    <name type="scientific">Verticillium dahliae</name>
    <name type="common">Verticillium wilt</name>
    <dbReference type="NCBI Taxonomy" id="27337"/>
    <lineage>
        <taxon>Eukaryota</taxon>
        <taxon>Fungi</taxon>
        <taxon>Dikarya</taxon>
        <taxon>Ascomycota</taxon>
        <taxon>Pezizomycotina</taxon>
        <taxon>Sordariomycetes</taxon>
        <taxon>Hypocreomycetidae</taxon>
        <taxon>Glomerellales</taxon>
        <taxon>Plectosphaerellaceae</taxon>
        <taxon>Verticillium</taxon>
    </lineage>
</organism>
<feature type="compositionally biased region" description="Basic and acidic residues" evidence="2">
    <location>
        <begin position="221"/>
        <end position="233"/>
    </location>
</feature>